<dbReference type="InterPro" id="IPR036249">
    <property type="entry name" value="Thioredoxin-like_sf"/>
</dbReference>
<organism evidence="2 3">
    <name type="scientific">Limnohabitans planktonicus II-D5</name>
    <dbReference type="NCBI Taxonomy" id="1293045"/>
    <lineage>
        <taxon>Bacteria</taxon>
        <taxon>Pseudomonadati</taxon>
        <taxon>Pseudomonadota</taxon>
        <taxon>Betaproteobacteria</taxon>
        <taxon>Burkholderiales</taxon>
        <taxon>Comamonadaceae</taxon>
        <taxon>Limnohabitans</taxon>
    </lineage>
</organism>
<evidence type="ECO:0000259" key="1">
    <source>
        <dbReference type="PROSITE" id="PS50404"/>
    </source>
</evidence>
<keyword evidence="3" id="KW-1185">Reference proteome</keyword>
<reference evidence="2" key="1">
    <citation type="submission" date="2017-04" db="EMBL/GenBank/DDBJ databases">
        <title>Unexpected and diverse lifestyles within the genus Limnohabitans.</title>
        <authorList>
            <person name="Kasalicky V."/>
            <person name="Mehrshad M."/>
            <person name="Andrei S.-A."/>
            <person name="Salcher M."/>
            <person name="Kratochvilova H."/>
            <person name="Simek K."/>
            <person name="Ghai R."/>
        </authorList>
    </citation>
    <scope>NUCLEOTIDE SEQUENCE [LARGE SCALE GENOMIC DNA]</scope>
    <source>
        <strain evidence="2">II-D5</strain>
    </source>
</reference>
<dbReference type="RefSeq" id="WP_053172108.1">
    <property type="nucleotide sequence ID" value="NZ_LFYT02000011.1"/>
</dbReference>
<gene>
    <name evidence="2" type="ORF">H663_010465</name>
</gene>
<dbReference type="OrthoDB" id="9795531at2"/>
<dbReference type="InterPro" id="IPR004045">
    <property type="entry name" value="Glutathione_S-Trfase_N"/>
</dbReference>
<dbReference type="PROSITE" id="PS51354">
    <property type="entry name" value="GLUTAREDOXIN_2"/>
    <property type="match status" value="1"/>
</dbReference>
<dbReference type="EMBL" id="LFYT02000011">
    <property type="protein sequence ID" value="PVE42715.1"/>
    <property type="molecule type" value="Genomic_DNA"/>
</dbReference>
<evidence type="ECO:0000313" key="2">
    <source>
        <dbReference type="EMBL" id="PVE42715.1"/>
    </source>
</evidence>
<accession>A0A2T7UDC8</accession>
<dbReference type="Pfam" id="PF13417">
    <property type="entry name" value="GST_N_3"/>
    <property type="match status" value="1"/>
</dbReference>
<sequence length="135" mass="15333">MKTVIRAFFRTLRIVLGPFMLLKERLTQPTGVVREPVAQASVDQQCQSLALYQFSTCPFCIKVRQEMRRLSLPIEKRDAQHNSAHRDELLQGSGATKVPCLKITEANGQIRWLQDSGAIVAYLRERFAAPHDPAR</sequence>
<protein>
    <submittedName>
        <fullName evidence="2">Glutaredoxin</fullName>
    </submittedName>
</protein>
<feature type="domain" description="GST N-terminal" evidence="1">
    <location>
        <begin position="47"/>
        <end position="131"/>
    </location>
</feature>
<dbReference type="PROSITE" id="PS50404">
    <property type="entry name" value="GST_NTER"/>
    <property type="match status" value="1"/>
</dbReference>
<name>A0A2T7UDC8_9BURK</name>
<proteinExistence type="predicted"/>
<dbReference type="AlphaFoldDB" id="A0A2T7UDC8"/>
<dbReference type="Proteomes" id="UP000037507">
    <property type="component" value="Unassembled WGS sequence"/>
</dbReference>
<dbReference type="SUPFAM" id="SSF52833">
    <property type="entry name" value="Thioredoxin-like"/>
    <property type="match status" value="1"/>
</dbReference>
<evidence type="ECO:0000313" key="3">
    <source>
        <dbReference type="Proteomes" id="UP000037507"/>
    </source>
</evidence>
<dbReference type="Gene3D" id="3.40.30.10">
    <property type="entry name" value="Glutaredoxin"/>
    <property type="match status" value="1"/>
</dbReference>
<dbReference type="STRING" id="1293045.H663_08515"/>
<comment type="caution">
    <text evidence="2">The sequence shown here is derived from an EMBL/GenBank/DDBJ whole genome shotgun (WGS) entry which is preliminary data.</text>
</comment>